<keyword evidence="1" id="KW-0472">Membrane</keyword>
<organism evidence="3 4">
    <name type="scientific">Anaeromyxobacter diazotrophicus</name>
    <dbReference type="NCBI Taxonomy" id="2590199"/>
    <lineage>
        <taxon>Bacteria</taxon>
        <taxon>Pseudomonadati</taxon>
        <taxon>Myxococcota</taxon>
        <taxon>Myxococcia</taxon>
        <taxon>Myxococcales</taxon>
        <taxon>Cystobacterineae</taxon>
        <taxon>Anaeromyxobacteraceae</taxon>
        <taxon>Anaeromyxobacter</taxon>
    </lineage>
</organism>
<dbReference type="GO" id="GO:0043164">
    <property type="term" value="P:Gram-negative-bacterium-type cell wall biogenesis"/>
    <property type="evidence" value="ECO:0007669"/>
    <property type="project" value="TreeGrafter"/>
</dbReference>
<evidence type="ECO:0000259" key="2">
    <source>
        <dbReference type="Pfam" id="PF02698"/>
    </source>
</evidence>
<proteinExistence type="predicted"/>
<dbReference type="RefSeq" id="WP_176066489.1">
    <property type="nucleotide sequence ID" value="NZ_BJTG01000007.1"/>
</dbReference>
<dbReference type="Pfam" id="PF02698">
    <property type="entry name" value="DUF218"/>
    <property type="match status" value="1"/>
</dbReference>
<dbReference type="PANTHER" id="PTHR30336:SF4">
    <property type="entry name" value="ENVELOPE BIOGENESIS FACTOR ELYC"/>
    <property type="match status" value="1"/>
</dbReference>
<dbReference type="EMBL" id="BJTG01000007">
    <property type="protein sequence ID" value="GEJ58175.1"/>
    <property type="molecule type" value="Genomic_DNA"/>
</dbReference>
<comment type="caution">
    <text evidence="3">The sequence shown here is derived from an EMBL/GenBank/DDBJ whole genome shotgun (WGS) entry which is preliminary data.</text>
</comment>
<dbReference type="AlphaFoldDB" id="A0A7I9VP39"/>
<feature type="domain" description="DUF218" evidence="2">
    <location>
        <begin position="78"/>
        <end position="243"/>
    </location>
</feature>
<evidence type="ECO:0000313" key="3">
    <source>
        <dbReference type="EMBL" id="GEJ58175.1"/>
    </source>
</evidence>
<sequence>MFLTLSKLLDLLVAPLTWALALALGAALARARPARARALAAAGAAVLYLFSIEPVATLLMAAVEAPARSTYRPEVVYDAVVVLSGEVDAAAARRSGRLELTEGADRLVAAYELLRGGRARAALLSGGSAFPVPGERSEAELVAATLRGWGIAPDRLVVEGASRNTRENAVEAARVAGARGWRSLLLVTSAFHLPRALGCFRRVGLSPDALPVDARAGDGRRRSWLPRASALGQSTEALREWTGRLVYWAMGYTA</sequence>
<dbReference type="Gene3D" id="3.40.50.620">
    <property type="entry name" value="HUPs"/>
    <property type="match status" value="1"/>
</dbReference>
<dbReference type="InterPro" id="IPR051599">
    <property type="entry name" value="Cell_Envelope_Assoc"/>
</dbReference>
<dbReference type="PANTHER" id="PTHR30336">
    <property type="entry name" value="INNER MEMBRANE PROTEIN, PROBABLE PERMEASE"/>
    <property type="match status" value="1"/>
</dbReference>
<dbReference type="CDD" id="cd06259">
    <property type="entry name" value="YdcF-like"/>
    <property type="match status" value="1"/>
</dbReference>
<reference evidence="4" key="1">
    <citation type="journal article" date="2020" name="Appl. Environ. Microbiol.">
        <title>Diazotrophic Anaeromyxobacter Isolates from Soils.</title>
        <authorList>
            <person name="Masuda Y."/>
            <person name="Yamanaka H."/>
            <person name="Xu Z.X."/>
            <person name="Shiratori Y."/>
            <person name="Aono T."/>
            <person name="Amachi S."/>
            <person name="Senoo K."/>
            <person name="Itoh H."/>
        </authorList>
    </citation>
    <scope>NUCLEOTIDE SEQUENCE [LARGE SCALE GENOMIC DNA]</scope>
    <source>
        <strain evidence="4">R267</strain>
    </source>
</reference>
<feature type="transmembrane region" description="Helical" evidence="1">
    <location>
        <begin position="39"/>
        <end position="63"/>
    </location>
</feature>
<dbReference type="InterPro" id="IPR003848">
    <property type="entry name" value="DUF218"/>
</dbReference>
<name>A0A7I9VP39_9BACT</name>
<keyword evidence="4" id="KW-1185">Reference proteome</keyword>
<dbReference type="Proteomes" id="UP000503640">
    <property type="component" value="Unassembled WGS sequence"/>
</dbReference>
<protein>
    <recommendedName>
        <fullName evidence="2">DUF218 domain-containing protein</fullName>
    </recommendedName>
</protein>
<dbReference type="GO" id="GO:0005886">
    <property type="term" value="C:plasma membrane"/>
    <property type="evidence" value="ECO:0007669"/>
    <property type="project" value="TreeGrafter"/>
</dbReference>
<keyword evidence="1" id="KW-1133">Transmembrane helix</keyword>
<evidence type="ECO:0000256" key="1">
    <source>
        <dbReference type="SAM" id="Phobius"/>
    </source>
</evidence>
<gene>
    <name evidence="3" type="ORF">AMYX_29160</name>
</gene>
<keyword evidence="1" id="KW-0812">Transmembrane</keyword>
<dbReference type="GO" id="GO:0000270">
    <property type="term" value="P:peptidoglycan metabolic process"/>
    <property type="evidence" value="ECO:0007669"/>
    <property type="project" value="TreeGrafter"/>
</dbReference>
<accession>A0A7I9VP39</accession>
<dbReference type="InterPro" id="IPR014729">
    <property type="entry name" value="Rossmann-like_a/b/a_fold"/>
</dbReference>
<evidence type="ECO:0000313" key="4">
    <source>
        <dbReference type="Proteomes" id="UP000503640"/>
    </source>
</evidence>